<dbReference type="Proteomes" id="UP001168098">
    <property type="component" value="Unassembled WGS sequence"/>
</dbReference>
<evidence type="ECO:0000256" key="1">
    <source>
        <dbReference type="SAM" id="MobiDB-lite"/>
    </source>
</evidence>
<feature type="compositionally biased region" description="Polar residues" evidence="1">
    <location>
        <begin position="83"/>
        <end position="93"/>
    </location>
</feature>
<reference evidence="2 3" key="1">
    <citation type="journal article" date="2023" name="BMC Biotechnol.">
        <title>Vitis rotundifolia cv Carlos genome sequencing.</title>
        <authorList>
            <person name="Huff M."/>
            <person name="Hulse-Kemp A."/>
            <person name="Scheffler B."/>
            <person name="Youngblood R."/>
            <person name="Simpson S."/>
            <person name="Babiker E."/>
            <person name="Staton M."/>
        </authorList>
    </citation>
    <scope>NUCLEOTIDE SEQUENCE [LARGE SCALE GENOMIC DNA]</scope>
    <source>
        <tissue evidence="2">Leaf</tissue>
    </source>
</reference>
<accession>A0AA38YUM9</accession>
<dbReference type="CDD" id="cd00167">
    <property type="entry name" value="SANT"/>
    <property type="match status" value="1"/>
</dbReference>
<dbReference type="InterPro" id="IPR001005">
    <property type="entry name" value="SANT/Myb"/>
</dbReference>
<feature type="compositionally biased region" description="Polar residues" evidence="1">
    <location>
        <begin position="7"/>
        <end position="20"/>
    </location>
</feature>
<dbReference type="Gene3D" id="1.10.10.60">
    <property type="entry name" value="Homeodomain-like"/>
    <property type="match status" value="1"/>
</dbReference>
<dbReference type="EMBL" id="JARBHA010000017">
    <property type="protein sequence ID" value="KAJ9676998.1"/>
    <property type="molecule type" value="Genomic_DNA"/>
</dbReference>
<feature type="region of interest" description="Disordered" evidence="1">
    <location>
        <begin position="83"/>
        <end position="108"/>
    </location>
</feature>
<proteinExistence type="predicted"/>
<dbReference type="PANTHER" id="PTHR14000">
    <property type="entry name" value="FINGER CCCH DOMAIN PROTEIN, PUTATIVE (DUF3755)-RELATED"/>
    <property type="match status" value="1"/>
</dbReference>
<comment type="caution">
    <text evidence="2">The sequence shown here is derived from an EMBL/GenBank/DDBJ whole genome shotgun (WGS) entry which is preliminary data.</text>
</comment>
<dbReference type="AlphaFoldDB" id="A0AA38YUM9"/>
<evidence type="ECO:0000313" key="3">
    <source>
        <dbReference type="Proteomes" id="UP001168098"/>
    </source>
</evidence>
<dbReference type="PANTHER" id="PTHR14000:SF17">
    <property type="entry name" value="MYB-LIKE DOMAIN-CONTAINING PROTEIN"/>
    <property type="match status" value="1"/>
</dbReference>
<name>A0AA38YUM9_VITRO</name>
<dbReference type="InterPro" id="IPR009057">
    <property type="entry name" value="Homeodomain-like_sf"/>
</dbReference>
<feature type="compositionally biased region" description="Acidic residues" evidence="1">
    <location>
        <begin position="623"/>
        <end position="640"/>
    </location>
</feature>
<evidence type="ECO:0000313" key="2">
    <source>
        <dbReference type="EMBL" id="KAJ9676998.1"/>
    </source>
</evidence>
<organism evidence="2 3">
    <name type="scientific">Vitis rotundifolia</name>
    <name type="common">Muscadine grape</name>
    <dbReference type="NCBI Taxonomy" id="103349"/>
    <lineage>
        <taxon>Eukaryota</taxon>
        <taxon>Viridiplantae</taxon>
        <taxon>Streptophyta</taxon>
        <taxon>Embryophyta</taxon>
        <taxon>Tracheophyta</taxon>
        <taxon>Spermatophyta</taxon>
        <taxon>Magnoliopsida</taxon>
        <taxon>eudicotyledons</taxon>
        <taxon>Gunneridae</taxon>
        <taxon>Pentapetalae</taxon>
        <taxon>rosids</taxon>
        <taxon>Vitales</taxon>
        <taxon>Vitaceae</taxon>
        <taxon>Viteae</taxon>
        <taxon>Vitis</taxon>
    </lineage>
</organism>
<feature type="region of interest" description="Disordered" evidence="1">
    <location>
        <begin position="618"/>
        <end position="640"/>
    </location>
</feature>
<feature type="region of interest" description="Disordered" evidence="1">
    <location>
        <begin position="397"/>
        <end position="454"/>
    </location>
</feature>
<feature type="region of interest" description="Disordered" evidence="1">
    <location>
        <begin position="1"/>
        <end position="68"/>
    </location>
</feature>
<protein>
    <submittedName>
        <fullName evidence="2">Uncharacterized protein</fullName>
    </submittedName>
</protein>
<sequence length="640" mass="71215">MFWKMPSRNSAVTTDNSTALRRSPRFLHHNNLPEPQGPKTPKPQSRNNRSRYLDPPLSSKPNVSVKRTRKDCAGNITVKLGQSNSCVSSSTGLRKSPRLQSGVDGFSNPDASLKKIHKGCTEKVGKDLRKPSAELQKYVSFSTGPRKSARLHGGVEGCSSPYASQQKTHKNCVENIGKESSDELKKCVKSVTGPRKSSRLSNGVEGPWGVRESPRFSYQENAGEHVEMMQLKDGLRKSARLDYEFEVFQGFRRSPRFPSQGDNNNCVDKTVNGKCNRFSNSVLIESSKEDALVVVRKEEMGKRETRLSSSYVASPATALAGRDSKRKDINIGSTEIEGNRKRKLGEEGDTGLLSGWTKEQELALQRAYFAVNPTPHFWKKVAKLVPGKSAQACFDKVHSDHLTPPPHRPRSRATRSNCSSQVSVPLSASKLLRPAEPKIKRPGCSKQKTHRTQKAMRDLLQKHYEVDQDYEVDLFSVLEPTATPSTQTSQQSVMLSTPEHVQGKSTFLQKLHERSSSDHKKPRSRFSTSFGSALVSSPVLKPVKNRALHEKYIDQLHSREARRKMASVRAAKSTLGEEDRKESHVQKMNAITSARNALVCDARDAINQFQYLQANPLSNSCEFDGDGVNVDEDDEGEDGT</sequence>
<gene>
    <name evidence="2" type="ORF">PVL29_022141</name>
</gene>
<keyword evidence="3" id="KW-1185">Reference proteome</keyword>
<feature type="compositionally biased region" description="Polar residues" evidence="1">
    <location>
        <begin position="414"/>
        <end position="426"/>
    </location>
</feature>
<dbReference type="SUPFAM" id="SSF46689">
    <property type="entry name" value="Homeodomain-like"/>
    <property type="match status" value="1"/>
</dbReference>
<feature type="compositionally biased region" description="Basic residues" evidence="1">
    <location>
        <begin position="440"/>
        <end position="454"/>
    </location>
</feature>